<feature type="region of interest" description="Disordered" evidence="1">
    <location>
        <begin position="1"/>
        <end position="84"/>
    </location>
</feature>
<name>A0A1S3DPZ8_DIACI</name>
<dbReference type="GeneID" id="103521917"/>
<feature type="region of interest" description="Disordered" evidence="1">
    <location>
        <begin position="167"/>
        <end position="210"/>
    </location>
</feature>
<dbReference type="PaxDb" id="121845-A0A1S3DPZ8"/>
<organism evidence="2 3">
    <name type="scientific">Diaphorina citri</name>
    <name type="common">Asian citrus psyllid</name>
    <dbReference type="NCBI Taxonomy" id="121845"/>
    <lineage>
        <taxon>Eukaryota</taxon>
        <taxon>Metazoa</taxon>
        <taxon>Ecdysozoa</taxon>
        <taxon>Arthropoda</taxon>
        <taxon>Hexapoda</taxon>
        <taxon>Insecta</taxon>
        <taxon>Pterygota</taxon>
        <taxon>Neoptera</taxon>
        <taxon>Paraneoptera</taxon>
        <taxon>Hemiptera</taxon>
        <taxon>Sternorrhyncha</taxon>
        <taxon>Psylloidea</taxon>
        <taxon>Psyllidae</taxon>
        <taxon>Diaphorininae</taxon>
        <taxon>Diaphorina</taxon>
    </lineage>
</organism>
<dbReference type="Proteomes" id="UP000079169">
    <property type="component" value="Unplaced"/>
</dbReference>
<evidence type="ECO:0000256" key="1">
    <source>
        <dbReference type="SAM" id="MobiDB-lite"/>
    </source>
</evidence>
<reference evidence="3" key="1">
    <citation type="submission" date="2025-08" db="UniProtKB">
        <authorList>
            <consortium name="RefSeq"/>
        </authorList>
    </citation>
    <scope>IDENTIFICATION</scope>
</reference>
<sequence>LKTMQEQMKRLLEESNKKKKKKDRSPLMTPEPKRTQSKARAINDYLDSSSNSDVTVCGTPSLAPEPRKTLPTAASLPLPSHNNKGPSSLNVGLAPSLHHALANDLPSVTSASLPGHTLPPPGTTVGPTGPLFNSVPMDTGNSVVKLPPGPHLGNTVDPQAHRPMLAMSGMGPGLGSELAPGFEALGHGPESHHMPPSATSMLPSHPPDGK</sequence>
<feature type="compositionally biased region" description="Basic and acidic residues" evidence="1">
    <location>
        <begin position="7"/>
        <end position="16"/>
    </location>
</feature>
<keyword evidence="2" id="KW-1185">Reference proteome</keyword>
<accession>A0A1S3DPZ8</accession>
<dbReference type="KEGG" id="dci:103521917"/>
<dbReference type="AlphaFoldDB" id="A0A1S3DPZ8"/>
<evidence type="ECO:0000313" key="2">
    <source>
        <dbReference type="Proteomes" id="UP000079169"/>
    </source>
</evidence>
<gene>
    <name evidence="3" type="primary">LOC103521917</name>
</gene>
<proteinExistence type="predicted"/>
<dbReference type="RefSeq" id="XP_008485244.1">
    <property type="nucleotide sequence ID" value="XM_008487022.1"/>
</dbReference>
<feature type="non-terminal residue" evidence="3">
    <location>
        <position position="1"/>
    </location>
</feature>
<protein>
    <submittedName>
        <fullName evidence="3">Uncharacterized protein LOC103521917</fullName>
    </submittedName>
</protein>
<evidence type="ECO:0000313" key="3">
    <source>
        <dbReference type="RefSeq" id="XP_008485244.1"/>
    </source>
</evidence>